<protein>
    <submittedName>
        <fullName evidence="4">Protein kinase domain-containing protein</fullName>
    </submittedName>
</protein>
<dbReference type="InterPro" id="IPR000719">
    <property type="entry name" value="Prot_kinase_dom"/>
</dbReference>
<feature type="domain" description="Protein kinase" evidence="2">
    <location>
        <begin position="53"/>
        <end position="353"/>
    </location>
</feature>
<dbReference type="InterPro" id="IPR050235">
    <property type="entry name" value="CK1_Ser-Thr_kinase"/>
</dbReference>
<proteinExistence type="predicted"/>
<dbReference type="InterPro" id="IPR011009">
    <property type="entry name" value="Kinase-like_dom_sf"/>
</dbReference>
<accession>A0A7E4UW78</accession>
<reference evidence="4" key="2">
    <citation type="submission" date="2020-10" db="UniProtKB">
        <authorList>
            <consortium name="WormBaseParasite"/>
        </authorList>
    </citation>
    <scope>IDENTIFICATION</scope>
</reference>
<dbReference type="WBParaSite" id="Pan_g13359.t1">
    <property type="protein sequence ID" value="Pan_g13359.t1"/>
    <property type="gene ID" value="Pan_g13359"/>
</dbReference>
<evidence type="ECO:0000313" key="3">
    <source>
        <dbReference type="Proteomes" id="UP000492821"/>
    </source>
</evidence>
<evidence type="ECO:0000313" key="4">
    <source>
        <dbReference type="WBParaSite" id="Pan_g13359.t1"/>
    </source>
</evidence>
<sequence length="478" mass="53788">MNPLSALKTTKSEPNGTCFGRSSETTMAGSNDNPSDLVLPNGTTIVTKGKKKLEIIELLQKSTLRSCYVAKMPNVDGKFVIKVEQPQALPTGIKLERNVAAVIGMATPLEAERFAEYVEYGESKVINFVIWKRLGPSLDELHQMYRQRFSLSTAARINVQTLRAIWKLHALNFVHRNIQPAHFVVGENAKRVIYIISFSLVRHYKPNPDGADGKTRLKQSTNNGAESCPPSTMGRALARESTTVQRYFAPRIWYTHDSGVHSCRLDDLESWFFMSLHFVNPDCIPWAKIPPQMLTDVYEVKRDIFSHQYTEKIFLPNGTIPRAYRRLIDEINANTPTAMPDYDKFLLIANSVVKEACPTANTPYDWEEIAAPLLSDYGEFRVPAVISPAVGSRKSGNSTNTANEILEDPEMDRLVEHWQNNFRKLVLSGVPRAEAYRRVMGIKHPAELASGHWNPSNEKKKPEKTNPTSSTTTNDPTL</sequence>
<dbReference type="SUPFAM" id="SSF56112">
    <property type="entry name" value="Protein kinase-like (PK-like)"/>
    <property type="match status" value="1"/>
</dbReference>
<dbReference type="AlphaFoldDB" id="A0A7E4UW78"/>
<feature type="region of interest" description="Disordered" evidence="1">
    <location>
        <begin position="447"/>
        <end position="478"/>
    </location>
</feature>
<dbReference type="Gene3D" id="1.10.510.10">
    <property type="entry name" value="Transferase(Phosphotransferase) domain 1"/>
    <property type="match status" value="1"/>
</dbReference>
<organism evidence="3 4">
    <name type="scientific">Panagrellus redivivus</name>
    <name type="common">Microworm</name>
    <dbReference type="NCBI Taxonomy" id="6233"/>
    <lineage>
        <taxon>Eukaryota</taxon>
        <taxon>Metazoa</taxon>
        <taxon>Ecdysozoa</taxon>
        <taxon>Nematoda</taxon>
        <taxon>Chromadorea</taxon>
        <taxon>Rhabditida</taxon>
        <taxon>Tylenchina</taxon>
        <taxon>Panagrolaimomorpha</taxon>
        <taxon>Panagrolaimoidea</taxon>
        <taxon>Panagrolaimidae</taxon>
        <taxon>Panagrellus</taxon>
    </lineage>
</organism>
<keyword evidence="3" id="KW-1185">Reference proteome</keyword>
<dbReference type="GO" id="GO:0004672">
    <property type="term" value="F:protein kinase activity"/>
    <property type="evidence" value="ECO:0007669"/>
    <property type="project" value="InterPro"/>
</dbReference>
<reference evidence="3" key="1">
    <citation type="journal article" date="2013" name="Genetics">
        <title>The draft genome and transcriptome of Panagrellus redivivus are shaped by the harsh demands of a free-living lifestyle.</title>
        <authorList>
            <person name="Srinivasan J."/>
            <person name="Dillman A.R."/>
            <person name="Macchietto M.G."/>
            <person name="Heikkinen L."/>
            <person name="Lakso M."/>
            <person name="Fracchia K.M."/>
            <person name="Antoshechkin I."/>
            <person name="Mortazavi A."/>
            <person name="Wong G."/>
            <person name="Sternberg P.W."/>
        </authorList>
    </citation>
    <scope>NUCLEOTIDE SEQUENCE [LARGE SCALE GENOMIC DNA]</scope>
    <source>
        <strain evidence="3">MT8872</strain>
    </source>
</reference>
<dbReference type="PANTHER" id="PTHR11909">
    <property type="entry name" value="CASEIN KINASE-RELATED"/>
    <property type="match status" value="1"/>
</dbReference>
<feature type="region of interest" description="Disordered" evidence="1">
    <location>
        <begin position="1"/>
        <end position="36"/>
    </location>
</feature>
<evidence type="ECO:0000259" key="2">
    <source>
        <dbReference type="PROSITE" id="PS50011"/>
    </source>
</evidence>
<evidence type="ECO:0000256" key="1">
    <source>
        <dbReference type="SAM" id="MobiDB-lite"/>
    </source>
</evidence>
<dbReference type="GO" id="GO:0005524">
    <property type="term" value="F:ATP binding"/>
    <property type="evidence" value="ECO:0007669"/>
    <property type="project" value="InterPro"/>
</dbReference>
<feature type="compositionally biased region" description="Polar residues" evidence="1">
    <location>
        <begin position="7"/>
        <end position="34"/>
    </location>
</feature>
<feature type="compositionally biased region" description="Low complexity" evidence="1">
    <location>
        <begin position="465"/>
        <end position="478"/>
    </location>
</feature>
<feature type="region of interest" description="Disordered" evidence="1">
    <location>
        <begin position="209"/>
        <end position="233"/>
    </location>
</feature>
<dbReference type="Proteomes" id="UP000492821">
    <property type="component" value="Unassembled WGS sequence"/>
</dbReference>
<dbReference type="PROSITE" id="PS50011">
    <property type="entry name" value="PROTEIN_KINASE_DOM"/>
    <property type="match status" value="1"/>
</dbReference>
<name>A0A7E4UW78_PANRE</name>